<feature type="transmembrane region" description="Helical" evidence="1">
    <location>
        <begin position="5"/>
        <end position="22"/>
    </location>
</feature>
<keyword evidence="1" id="KW-0812">Transmembrane</keyword>
<protein>
    <submittedName>
        <fullName evidence="2">Uncharacterized protein</fullName>
    </submittedName>
</protein>
<reference evidence="2 3" key="1">
    <citation type="journal article" date="2014" name="Mol. Plant">
        <title>Chromosome Scale Genome Assembly and Transcriptome Profiling of Nannochloropsis gaditana in Nitrogen Depletion.</title>
        <authorList>
            <person name="Corteggiani Carpinelli E."/>
            <person name="Telatin A."/>
            <person name="Vitulo N."/>
            <person name="Forcato C."/>
            <person name="D'Angelo M."/>
            <person name="Schiavon R."/>
            <person name="Vezzi A."/>
            <person name="Giacometti G.M."/>
            <person name="Morosinotto T."/>
            <person name="Valle G."/>
        </authorList>
    </citation>
    <scope>NUCLEOTIDE SEQUENCE [LARGE SCALE GENOMIC DNA]</scope>
    <source>
        <strain evidence="2 3">B-31</strain>
    </source>
</reference>
<dbReference type="EMBL" id="AZIL01003029">
    <property type="protein sequence ID" value="EWM20496.1"/>
    <property type="molecule type" value="Genomic_DNA"/>
</dbReference>
<keyword evidence="3" id="KW-1185">Reference proteome</keyword>
<accession>W7TJK2</accession>
<sequence length="366" mass="41081">MRGRAFLAITIFCYGLTYFILYEEALISVISDLHTERPKCDPILQTALPDAAMNKSSCLWIKFTIVGRSGNRLMELAQVNEVLSHCSGVATSSPEVNRDSGVVFPPVLIAARGEVNSRIESLMESAAMSCREVNYTWGYKNSKKLLQQCSSTPFYHVHSDIKAHGSDLVNSAVLNVYPDRRSWNTSFEDMMVMYFRGGDILQEVADSQYSQAPCSLFIEAFNFVNASRLMLVFDRNATLHPCIDVVRSKIPNSTFVSPPCDSIGCHMTLLGRASYLVVSGVTTFAKASQSLFPFRRRVVFEYFCTHEPSEYESSIKICAAGNTSAFKPWSYTETTKIQMLTTRSKLVLGKYNMTSIRDFLNESRPH</sequence>
<keyword evidence="1" id="KW-0472">Membrane</keyword>
<proteinExistence type="predicted"/>
<dbReference type="AlphaFoldDB" id="W7TJK2"/>
<evidence type="ECO:0000256" key="1">
    <source>
        <dbReference type="SAM" id="Phobius"/>
    </source>
</evidence>
<gene>
    <name evidence="2" type="ORF">Naga_100456g3</name>
</gene>
<organism evidence="2 3">
    <name type="scientific">Nannochloropsis gaditana</name>
    <dbReference type="NCBI Taxonomy" id="72520"/>
    <lineage>
        <taxon>Eukaryota</taxon>
        <taxon>Sar</taxon>
        <taxon>Stramenopiles</taxon>
        <taxon>Ochrophyta</taxon>
        <taxon>Eustigmatophyceae</taxon>
        <taxon>Eustigmatales</taxon>
        <taxon>Monodopsidaceae</taxon>
        <taxon>Nannochloropsis</taxon>
    </lineage>
</organism>
<comment type="caution">
    <text evidence="2">The sequence shown here is derived from an EMBL/GenBank/DDBJ whole genome shotgun (WGS) entry which is preliminary data.</text>
</comment>
<keyword evidence="1" id="KW-1133">Transmembrane helix</keyword>
<evidence type="ECO:0000313" key="3">
    <source>
        <dbReference type="Proteomes" id="UP000019335"/>
    </source>
</evidence>
<evidence type="ECO:0000313" key="2">
    <source>
        <dbReference type="EMBL" id="EWM20496.1"/>
    </source>
</evidence>
<name>W7TJK2_9STRA</name>
<dbReference type="Proteomes" id="UP000019335">
    <property type="component" value="Unassembled WGS sequence"/>
</dbReference>